<dbReference type="PANTHER" id="PTHR30121">
    <property type="entry name" value="UNCHARACTERIZED PROTEIN YJGR-RELATED"/>
    <property type="match status" value="1"/>
</dbReference>
<dbReference type="NCBIfam" id="NF045971">
    <property type="entry name" value="conju_CD1110"/>
    <property type="match status" value="1"/>
</dbReference>
<evidence type="ECO:0000313" key="2">
    <source>
        <dbReference type="EMBL" id="VYU38801.1"/>
    </source>
</evidence>
<dbReference type="Pfam" id="PF19044">
    <property type="entry name" value="P-loop_TraG"/>
    <property type="match status" value="1"/>
</dbReference>
<reference evidence="2" key="1">
    <citation type="submission" date="2019-11" db="EMBL/GenBank/DDBJ databases">
        <authorList>
            <person name="Feng L."/>
        </authorList>
    </citation>
    <scope>NUCLEOTIDE SEQUENCE</scope>
    <source>
        <strain evidence="2">RtorquesLFYP15</strain>
    </source>
</reference>
<evidence type="ECO:0000259" key="1">
    <source>
        <dbReference type="Pfam" id="PF19044"/>
    </source>
</evidence>
<protein>
    <submittedName>
        <fullName evidence="2">AAA-like domain protein</fullName>
    </submittedName>
</protein>
<feature type="domain" description="TraG P-loop" evidence="1">
    <location>
        <begin position="446"/>
        <end position="743"/>
    </location>
</feature>
<dbReference type="InterPro" id="IPR051162">
    <property type="entry name" value="T4SS_component"/>
</dbReference>
<name>A0A6N3EJ91_9FIRM</name>
<dbReference type="AlphaFoldDB" id="A0A6N3EJ91"/>
<dbReference type="EMBL" id="CACRUQ010000021">
    <property type="protein sequence ID" value="VYU38801.1"/>
    <property type="molecule type" value="Genomic_DNA"/>
</dbReference>
<dbReference type="InterPro" id="IPR043964">
    <property type="entry name" value="P-loop_TraG"/>
</dbReference>
<dbReference type="PANTHER" id="PTHR30121:SF6">
    <property type="entry name" value="SLR6007 PROTEIN"/>
    <property type="match status" value="1"/>
</dbReference>
<organism evidence="2">
    <name type="scientific">[Ruminococcus] torques</name>
    <dbReference type="NCBI Taxonomy" id="33039"/>
    <lineage>
        <taxon>Bacteria</taxon>
        <taxon>Bacillati</taxon>
        <taxon>Bacillota</taxon>
        <taxon>Clostridia</taxon>
        <taxon>Lachnospirales</taxon>
        <taxon>Lachnospiraceae</taxon>
        <taxon>Mediterraneibacter</taxon>
    </lineage>
</organism>
<dbReference type="Gene3D" id="1.10.8.730">
    <property type="match status" value="1"/>
</dbReference>
<gene>
    <name evidence="2" type="ORF">RTLFYP15_02269</name>
</gene>
<sequence length="887" mass="101848">MSIFNGNSLFLSKKSKTMPVVKVPKNVKQSLQIDRAFENGIFKIEPKEKMAVYDRCYIFEDINYINKNIGEQKDFLMDLMFWLNSMDVEFKITLANEYQSMEEFLESIRAEKNKAEYPDIAKGIRQWQDERIKETNPNVTTLRYLTVTTRADNEANARVYLNAIETTIMEAFAGWGSRIEKLSTLERLESLQKLICPNHPEQQDYINLPSDKKKHQKDWKNDILPRSIKQYPNYMVMGDTYVTVLFGHRYRQAIDTDKFIHSMSNVSYPSFLTLDYAPVETDLVNDKLINAQVNNERAITEEIEQKRNAGIPAINASYPREKKKNEIESYIDQLDENDEKGFFLNLLVVITAHDEDELAERMKEMQAIGKREGVVLETCDYTQLKAWNTALPIGGRQVDYMRFFLTSSLVAFQPFFAQDVIEPGGQMMGLNRTTKHFIVGNRKKLPNPHGIIVGFSGSGKSMLIKLTELSQTLLATDDDIMIIDPQNEFRDIVEKDKGSYFDLTPKSGIFLNGFEVSEEVFASSVAVQKKFIAQQTEYAKTLCAAAMKNINVTQEHDSIISRCTERMFKEVFGQKKLKRQPTLLWLREEIYKELQRVDNEHDAALIRVIYNSLEEYTIGSCDMLAHPSNVSLNRRMIGFGMSNVPENNWEAVMVTILHYLSVRMDYNKRFQKATHLVIDETQVVSKKPGSARQLNNAVITFRKFGGIVTMAMQNVTAALSNQTLIELFQNCSYKAFLDQGGVDAQSLAAIQEFSAKEFKALSSGNVGEGVMVWNKKVVMFDALISKENVLYKNYSTNFHEKAKEQKRLSFEEEVVPNFGTKKKIEPRSVLSKKEEELILEVACIMDITVTDVERLFNQDTETCLGYLKLLEEKGELREVNGRYRRVG</sequence>
<dbReference type="InterPro" id="IPR027417">
    <property type="entry name" value="P-loop_NTPase"/>
</dbReference>
<accession>A0A6N3EJ91</accession>
<dbReference type="SUPFAM" id="SSF52540">
    <property type="entry name" value="P-loop containing nucleoside triphosphate hydrolases"/>
    <property type="match status" value="1"/>
</dbReference>
<dbReference type="RefSeq" id="WP_423248829.1">
    <property type="nucleotide sequence ID" value="NZ_CACRUQ010000021.1"/>
</dbReference>
<proteinExistence type="predicted"/>
<dbReference type="Gene3D" id="3.40.50.300">
    <property type="entry name" value="P-loop containing nucleotide triphosphate hydrolases"/>
    <property type="match status" value="1"/>
</dbReference>